<protein>
    <recommendedName>
        <fullName evidence="1 2">Segregation and condensation protein A</fullName>
    </recommendedName>
</protein>
<evidence type="ECO:0000313" key="3">
    <source>
        <dbReference type="EMBL" id="MBS1258848.1"/>
    </source>
</evidence>
<keyword evidence="2" id="KW-0963">Cytoplasm</keyword>
<dbReference type="HAMAP" id="MF_01805">
    <property type="entry name" value="ScpA"/>
    <property type="match status" value="1"/>
</dbReference>
<dbReference type="PANTHER" id="PTHR33969">
    <property type="entry name" value="SEGREGATION AND CONDENSATION PROTEIN A"/>
    <property type="match status" value="1"/>
</dbReference>
<dbReference type="Pfam" id="PF02616">
    <property type="entry name" value="SMC_ScpA"/>
    <property type="match status" value="1"/>
</dbReference>
<dbReference type="GO" id="GO:0051301">
    <property type="term" value="P:cell division"/>
    <property type="evidence" value="ECO:0007669"/>
    <property type="project" value="UniProtKB-KW"/>
</dbReference>
<gene>
    <name evidence="2" type="primary">scpA</name>
    <name evidence="3" type="ORF">MAG551_01912</name>
</gene>
<dbReference type="Gene3D" id="6.10.250.2410">
    <property type="match status" value="1"/>
</dbReference>
<comment type="subcellular location">
    <subcellularLocation>
        <location evidence="2">Cytoplasm</location>
    </subcellularLocation>
    <text evidence="2">Associated with two foci at the outer edges of the nucleoid region in young cells, and at four foci within both cell halves in older cells.</text>
</comment>
<dbReference type="Gene3D" id="1.10.10.580">
    <property type="entry name" value="Structural maintenance of chromosome 1. Chain E"/>
    <property type="match status" value="1"/>
</dbReference>
<dbReference type="InterPro" id="IPR023093">
    <property type="entry name" value="ScpA-like_C"/>
</dbReference>
<dbReference type="AlphaFoldDB" id="A0A941W3Y7"/>
<sequence length="242" mass="28294">MQTEYKIDLDIYNGPLDLLLYLIRREEVDVYDIPIAKITDQYMTYLGKLQSIDIGLAGDFLVMASTLMYIKSQTLLPRSEVVDGEDEDDPRLELVKQLLEYKRYKEATTAMTRLSEERGQRFSRPEERLIDDEKEGEEKLHLDEIDVWKLAQFFSTFMKQTMGDVIKKIIYDDTPVQVYMDKVINSLNSVHAISFKELLYNANGKEEIIGIFLALLELVRLKKIKLEQFQDFDEIRVTANDN</sequence>
<evidence type="ECO:0000313" key="4">
    <source>
        <dbReference type="Proteomes" id="UP000722750"/>
    </source>
</evidence>
<comment type="similarity">
    <text evidence="2">Belongs to the ScpA family.</text>
</comment>
<dbReference type="InterPro" id="IPR003768">
    <property type="entry name" value="ScpA"/>
</dbReference>
<dbReference type="GO" id="GO:0007059">
    <property type="term" value="P:chromosome segregation"/>
    <property type="evidence" value="ECO:0007669"/>
    <property type="project" value="UniProtKB-UniRule"/>
</dbReference>
<comment type="subunit">
    <text evidence="2">Component of a cohesin-like complex composed of ScpA, ScpB and the Smc homodimer, in which ScpA and ScpB bind to the head domain of Smc. The presence of the three proteins is required for the association of the complex with DNA.</text>
</comment>
<dbReference type="GO" id="GO:0005737">
    <property type="term" value="C:cytoplasm"/>
    <property type="evidence" value="ECO:0007669"/>
    <property type="project" value="UniProtKB-SubCell"/>
</dbReference>
<organism evidence="3 4">
    <name type="scientific">Candidatus Scalindua arabica</name>
    <dbReference type="NCBI Taxonomy" id="1127984"/>
    <lineage>
        <taxon>Bacteria</taxon>
        <taxon>Pseudomonadati</taxon>
        <taxon>Planctomycetota</taxon>
        <taxon>Candidatus Brocadiia</taxon>
        <taxon>Candidatus Brocadiales</taxon>
        <taxon>Candidatus Scalinduaceae</taxon>
        <taxon>Candidatus Scalindua</taxon>
    </lineage>
</organism>
<proteinExistence type="inferred from homology"/>
<keyword evidence="2" id="KW-0159">Chromosome partition</keyword>
<evidence type="ECO:0000256" key="1">
    <source>
        <dbReference type="ARBA" id="ARBA00044777"/>
    </source>
</evidence>
<keyword evidence="2" id="KW-0132">Cell division</keyword>
<comment type="caution">
    <text evidence="3">The sequence shown here is derived from an EMBL/GenBank/DDBJ whole genome shotgun (WGS) entry which is preliminary data.</text>
</comment>
<name>A0A941W3Y7_9BACT</name>
<accession>A0A941W3Y7</accession>
<dbReference type="PANTHER" id="PTHR33969:SF2">
    <property type="entry name" value="SEGREGATION AND CONDENSATION PROTEIN A"/>
    <property type="match status" value="1"/>
</dbReference>
<comment type="function">
    <text evidence="2">Participates in chromosomal partition during cell division. May act via the formation of a condensin-like complex containing Smc and ScpB that pull DNA away from mid-cell into both cell halves.</text>
</comment>
<dbReference type="Proteomes" id="UP000722750">
    <property type="component" value="Unassembled WGS sequence"/>
</dbReference>
<evidence type="ECO:0000256" key="2">
    <source>
        <dbReference type="HAMAP-Rule" id="MF_01805"/>
    </source>
</evidence>
<dbReference type="EMBL" id="JAANXD010000075">
    <property type="protein sequence ID" value="MBS1258848.1"/>
    <property type="molecule type" value="Genomic_DNA"/>
</dbReference>
<reference evidence="3" key="1">
    <citation type="journal article" date="2021" name="ISME J.">
        <title>Fine-scale metabolic discontinuity in a stratified prokaryote microbiome of a Red Sea deep halocline.</title>
        <authorList>
            <person name="Michoud G."/>
            <person name="Ngugi D.K."/>
            <person name="Barozzi A."/>
            <person name="Merlino G."/>
            <person name="Calleja M.L."/>
            <person name="Delgado-Huertas A."/>
            <person name="Moran X.A.G."/>
            <person name="Daffonchio D."/>
        </authorList>
    </citation>
    <scope>NUCLEOTIDE SEQUENCE</scope>
    <source>
        <strain evidence="3">SuakinDeep_MAG55_1</strain>
    </source>
</reference>
<dbReference type="GO" id="GO:0006260">
    <property type="term" value="P:DNA replication"/>
    <property type="evidence" value="ECO:0007669"/>
    <property type="project" value="UniProtKB-UniRule"/>
</dbReference>
<keyword evidence="2" id="KW-0131">Cell cycle</keyword>